<dbReference type="SUPFAM" id="SSF53474">
    <property type="entry name" value="alpha/beta-Hydrolases"/>
    <property type="match status" value="1"/>
</dbReference>
<dbReference type="InterPro" id="IPR000639">
    <property type="entry name" value="Epox_hydrolase-like"/>
</dbReference>
<dbReference type="PANTHER" id="PTHR43194:SF5">
    <property type="entry name" value="PIMELOYL-[ACYL-CARRIER PROTEIN] METHYL ESTER ESTERASE"/>
    <property type="match status" value="1"/>
</dbReference>
<accession>A0ABU2SCG6</accession>
<gene>
    <name evidence="2" type="ORF">RM779_26435</name>
</gene>
<evidence type="ECO:0000259" key="1">
    <source>
        <dbReference type="Pfam" id="PF12697"/>
    </source>
</evidence>
<dbReference type="PRINTS" id="PR00111">
    <property type="entry name" value="ABHYDROLASE"/>
</dbReference>
<dbReference type="RefSeq" id="WP_311620270.1">
    <property type="nucleotide sequence ID" value="NZ_JAVREV010000017.1"/>
</dbReference>
<dbReference type="InterPro" id="IPR050228">
    <property type="entry name" value="Carboxylesterase_BioH"/>
</dbReference>
<dbReference type="PRINTS" id="PR00412">
    <property type="entry name" value="EPOXHYDRLASE"/>
</dbReference>
<feature type="domain" description="AB hydrolase-1" evidence="1">
    <location>
        <begin position="17"/>
        <end position="243"/>
    </location>
</feature>
<evidence type="ECO:0000313" key="3">
    <source>
        <dbReference type="Proteomes" id="UP001183615"/>
    </source>
</evidence>
<proteinExistence type="predicted"/>
<dbReference type="GO" id="GO:0016787">
    <property type="term" value="F:hydrolase activity"/>
    <property type="evidence" value="ECO:0007669"/>
    <property type="project" value="UniProtKB-KW"/>
</dbReference>
<dbReference type="InterPro" id="IPR000073">
    <property type="entry name" value="AB_hydrolase_1"/>
</dbReference>
<dbReference type="Pfam" id="PF12697">
    <property type="entry name" value="Abhydrolase_6"/>
    <property type="match status" value="1"/>
</dbReference>
<organism evidence="2 3">
    <name type="scientific">Streptomyces johnsoniae</name>
    <dbReference type="NCBI Taxonomy" id="3075532"/>
    <lineage>
        <taxon>Bacteria</taxon>
        <taxon>Bacillati</taxon>
        <taxon>Actinomycetota</taxon>
        <taxon>Actinomycetes</taxon>
        <taxon>Kitasatosporales</taxon>
        <taxon>Streptomycetaceae</taxon>
        <taxon>Streptomyces</taxon>
    </lineage>
</organism>
<dbReference type="Gene3D" id="3.40.50.1820">
    <property type="entry name" value="alpha/beta hydrolase"/>
    <property type="match status" value="1"/>
</dbReference>
<sequence>MSLPLLSHDSAGEGPALLLLHSAVCDRRMWDPQWRMFLDAGFRVLCCDFRGHGDTPAPDGPYRDATDVCDLLDALGVAETAVVASSSGGAVALELAARRPERVTALVLLNTGSPAHPPSAVLRGIASRERALIEAGDVAGAVELGVHTWLGPEADANTRAVVRLMRRRALDMRPAAEDAGRTGAAAFRPEDVKAPTLAVSGAHDLHDFRQVAAGLPDLLPAAEHVELPWAGHLPNLERPAETALLVLDFVERHTAGARGR</sequence>
<dbReference type="PANTHER" id="PTHR43194">
    <property type="entry name" value="HYDROLASE ALPHA/BETA FOLD FAMILY"/>
    <property type="match status" value="1"/>
</dbReference>
<name>A0ABU2SCG6_9ACTN</name>
<protein>
    <submittedName>
        <fullName evidence="2">Alpha/beta fold hydrolase</fullName>
    </submittedName>
</protein>
<keyword evidence="2" id="KW-0378">Hydrolase</keyword>
<evidence type="ECO:0000313" key="2">
    <source>
        <dbReference type="EMBL" id="MDT0446104.1"/>
    </source>
</evidence>
<dbReference type="Proteomes" id="UP001183615">
    <property type="component" value="Unassembled WGS sequence"/>
</dbReference>
<dbReference type="InterPro" id="IPR029058">
    <property type="entry name" value="AB_hydrolase_fold"/>
</dbReference>
<dbReference type="EMBL" id="JAVREV010000017">
    <property type="protein sequence ID" value="MDT0446104.1"/>
    <property type="molecule type" value="Genomic_DNA"/>
</dbReference>
<keyword evidence="3" id="KW-1185">Reference proteome</keyword>
<comment type="caution">
    <text evidence="2">The sequence shown here is derived from an EMBL/GenBank/DDBJ whole genome shotgun (WGS) entry which is preliminary data.</text>
</comment>
<reference evidence="3" key="1">
    <citation type="submission" date="2023-07" db="EMBL/GenBank/DDBJ databases">
        <title>30 novel species of actinomycetes from the DSMZ collection.</title>
        <authorList>
            <person name="Nouioui I."/>
        </authorList>
    </citation>
    <scope>NUCLEOTIDE SEQUENCE [LARGE SCALE GENOMIC DNA]</scope>
    <source>
        <strain evidence="3">DSM 41886</strain>
    </source>
</reference>